<evidence type="ECO:0000256" key="1">
    <source>
        <dbReference type="ARBA" id="ARBA00004202"/>
    </source>
</evidence>
<keyword evidence="3" id="KW-1003">Cell membrane</keyword>
<evidence type="ECO:0000256" key="5">
    <source>
        <dbReference type="ARBA" id="ARBA00023004"/>
    </source>
</evidence>
<feature type="domain" description="AAA+ ATPase" evidence="8">
    <location>
        <begin position="40"/>
        <end position="224"/>
    </location>
</feature>
<dbReference type="PANTHER" id="PTHR42771:SF2">
    <property type="entry name" value="IRON(3+)-HYDROXAMATE IMPORT ATP-BINDING PROTEIN FHUC"/>
    <property type="match status" value="1"/>
</dbReference>
<dbReference type="RefSeq" id="WP_010801307.1">
    <property type="nucleotide sequence ID" value="NZ_KQ033912.1"/>
</dbReference>
<name>A0A0F5JGH0_9BACT</name>
<dbReference type="InterPro" id="IPR027417">
    <property type="entry name" value="P-loop_NTPase"/>
</dbReference>
<keyword evidence="5" id="KW-0408">Iron</keyword>
<keyword evidence="6" id="KW-0406">Ion transport</keyword>
<proteinExistence type="predicted"/>
<keyword evidence="4" id="KW-0410">Iron transport</keyword>
<dbReference type="HOGENOM" id="CLU_079631_2_0_10"/>
<dbReference type="SMART" id="SM00382">
    <property type="entry name" value="AAA"/>
    <property type="match status" value="1"/>
</dbReference>
<dbReference type="InterPro" id="IPR051535">
    <property type="entry name" value="Siderophore_ABC-ATPase"/>
</dbReference>
<comment type="subcellular location">
    <subcellularLocation>
        <location evidence="1">Cell membrane</location>
        <topology evidence="1">Peripheral membrane protein</topology>
    </subcellularLocation>
</comment>
<sequence length="255" mass="29270">MIYLKQAQLLNPAEVEGPVEELKYPFRAAAVRYIESIVFRKPVTFLVGENGAGKSTLLEGIMFKYEERDEDSQGMLYDGKEAWKSYSNVLPQCIRLIEERKPFDHFFFRAESFFEHAAEIDAKSMKDILNYGRDYSMAAYGGRRLLEQSHGESFLSTFLNYAGRNTLFILDEPEAALSPQRQLALLVRIQELVAQGCQLIISTHSPIIMAYPGADIYSIDEDGAHITPYEETQHYQLTKYFLTHTEQMLRELGIK</sequence>
<gene>
    <name evidence="9" type="ORF">HMPREF1535_01578</name>
</gene>
<evidence type="ECO:0000313" key="9">
    <source>
        <dbReference type="EMBL" id="KKB56926.1"/>
    </source>
</evidence>
<keyword evidence="7" id="KW-0472">Membrane</keyword>
<dbReference type="InterPro" id="IPR038729">
    <property type="entry name" value="Rad50/SbcC_AAA"/>
</dbReference>
<dbReference type="GO" id="GO:0016887">
    <property type="term" value="F:ATP hydrolysis activity"/>
    <property type="evidence" value="ECO:0007669"/>
    <property type="project" value="InterPro"/>
</dbReference>
<comment type="caution">
    <text evidence="9">The sequence shown here is derived from an EMBL/GenBank/DDBJ whole genome shotgun (WGS) entry which is preliminary data.</text>
</comment>
<dbReference type="AlphaFoldDB" id="A0A0F5JGH0"/>
<dbReference type="PANTHER" id="PTHR42771">
    <property type="entry name" value="IRON(3+)-HYDROXAMATE IMPORT ATP-BINDING PROTEIN FHUC"/>
    <property type="match status" value="1"/>
</dbReference>
<dbReference type="GO" id="GO:0005524">
    <property type="term" value="F:ATP binding"/>
    <property type="evidence" value="ECO:0007669"/>
    <property type="project" value="InterPro"/>
</dbReference>
<evidence type="ECO:0000256" key="6">
    <source>
        <dbReference type="ARBA" id="ARBA00023065"/>
    </source>
</evidence>
<dbReference type="Pfam" id="PF13476">
    <property type="entry name" value="AAA_23"/>
    <property type="match status" value="1"/>
</dbReference>
<dbReference type="EMBL" id="AQHV01000010">
    <property type="protein sequence ID" value="KKB56926.1"/>
    <property type="molecule type" value="Genomic_DNA"/>
</dbReference>
<accession>A0A0F5JGH0</accession>
<evidence type="ECO:0000256" key="7">
    <source>
        <dbReference type="ARBA" id="ARBA00023136"/>
    </source>
</evidence>
<dbReference type="Pfam" id="PF13304">
    <property type="entry name" value="AAA_21"/>
    <property type="match status" value="1"/>
</dbReference>
<dbReference type="GO" id="GO:0005886">
    <property type="term" value="C:plasma membrane"/>
    <property type="evidence" value="ECO:0007669"/>
    <property type="project" value="UniProtKB-SubCell"/>
</dbReference>
<dbReference type="Proteomes" id="UP000033047">
    <property type="component" value="Unassembled WGS sequence"/>
</dbReference>
<evidence type="ECO:0000313" key="10">
    <source>
        <dbReference type="Proteomes" id="UP000033047"/>
    </source>
</evidence>
<evidence type="ECO:0000256" key="3">
    <source>
        <dbReference type="ARBA" id="ARBA00022475"/>
    </source>
</evidence>
<evidence type="ECO:0000259" key="8">
    <source>
        <dbReference type="SMART" id="SM00382"/>
    </source>
</evidence>
<evidence type="ECO:0000256" key="4">
    <source>
        <dbReference type="ARBA" id="ARBA00022496"/>
    </source>
</evidence>
<dbReference type="PATRIC" id="fig|927665.4.peg.1612"/>
<dbReference type="Gene3D" id="3.40.50.300">
    <property type="entry name" value="P-loop containing nucleotide triphosphate hydrolases"/>
    <property type="match status" value="2"/>
</dbReference>
<keyword evidence="2" id="KW-0813">Transport</keyword>
<dbReference type="GO" id="GO:0006302">
    <property type="term" value="P:double-strand break repair"/>
    <property type="evidence" value="ECO:0007669"/>
    <property type="project" value="InterPro"/>
</dbReference>
<dbReference type="GO" id="GO:0006826">
    <property type="term" value="P:iron ion transport"/>
    <property type="evidence" value="ECO:0007669"/>
    <property type="project" value="UniProtKB-KW"/>
</dbReference>
<dbReference type="InterPro" id="IPR003959">
    <property type="entry name" value="ATPase_AAA_core"/>
</dbReference>
<organism evidence="9 10">
    <name type="scientific">Parabacteroides goldsteinii DSM 19448 = WAL 12034</name>
    <dbReference type="NCBI Taxonomy" id="927665"/>
    <lineage>
        <taxon>Bacteria</taxon>
        <taxon>Pseudomonadati</taxon>
        <taxon>Bacteroidota</taxon>
        <taxon>Bacteroidia</taxon>
        <taxon>Bacteroidales</taxon>
        <taxon>Tannerellaceae</taxon>
        <taxon>Parabacteroides</taxon>
    </lineage>
</organism>
<dbReference type="InterPro" id="IPR003593">
    <property type="entry name" value="AAA+_ATPase"/>
</dbReference>
<evidence type="ECO:0000256" key="2">
    <source>
        <dbReference type="ARBA" id="ARBA00022448"/>
    </source>
</evidence>
<protein>
    <recommendedName>
        <fullName evidence="8">AAA+ ATPase domain-containing protein</fullName>
    </recommendedName>
</protein>
<dbReference type="SUPFAM" id="SSF52540">
    <property type="entry name" value="P-loop containing nucleoside triphosphate hydrolases"/>
    <property type="match status" value="1"/>
</dbReference>
<dbReference type="STRING" id="927665.HMPREF1535_01578"/>
<reference evidence="9 10" key="1">
    <citation type="submission" date="2013-04" db="EMBL/GenBank/DDBJ databases">
        <title>The Genome Sequence of Parabacteroides goldsteinii DSM 19448.</title>
        <authorList>
            <consortium name="The Broad Institute Genomics Platform"/>
            <person name="Earl A."/>
            <person name="Ward D."/>
            <person name="Feldgarden M."/>
            <person name="Gevers D."/>
            <person name="Martens E."/>
            <person name="Sakamoto M."/>
            <person name="Benno Y."/>
            <person name="Song Y."/>
            <person name="Liu C."/>
            <person name="Lee J."/>
            <person name="Bolanos M."/>
            <person name="Vaisanen M.L."/>
            <person name="Finegold S.M."/>
            <person name="Walker B."/>
            <person name="Young S."/>
            <person name="Zeng Q."/>
            <person name="Gargeya S."/>
            <person name="Fitzgerald M."/>
            <person name="Haas B."/>
            <person name="Abouelleil A."/>
            <person name="Allen A.W."/>
            <person name="Alvarado L."/>
            <person name="Arachchi H.M."/>
            <person name="Berlin A.M."/>
            <person name="Chapman S.B."/>
            <person name="Gainer-Dewar J."/>
            <person name="Goldberg J."/>
            <person name="Griggs A."/>
            <person name="Gujja S."/>
            <person name="Hansen M."/>
            <person name="Howarth C."/>
            <person name="Imamovic A."/>
            <person name="Ireland A."/>
            <person name="Larimer J."/>
            <person name="McCowan C."/>
            <person name="Murphy C."/>
            <person name="Pearson M."/>
            <person name="Poon T.W."/>
            <person name="Priest M."/>
            <person name="Roberts A."/>
            <person name="Saif S."/>
            <person name="Shea T."/>
            <person name="Sisk P."/>
            <person name="Sykes S."/>
            <person name="Wortman J."/>
            <person name="Nusbaum C."/>
            <person name="Birren B."/>
        </authorList>
    </citation>
    <scope>NUCLEOTIDE SEQUENCE [LARGE SCALE GENOMIC DNA]</scope>
    <source>
        <strain evidence="9 10">DSM 19448</strain>
    </source>
</reference>